<dbReference type="Proteomes" id="UP000772434">
    <property type="component" value="Unassembled WGS sequence"/>
</dbReference>
<evidence type="ECO:0000313" key="3">
    <source>
        <dbReference type="Proteomes" id="UP000772434"/>
    </source>
</evidence>
<sequence>MVLLSFDLPSLNEIVLESSQEAPGPWRTATLISFISRSSCMITSFTLRKVSLSDLDLCAVLQVIPSLLHFEIDDYNPQESRSSPITSHLISSLTQHISL</sequence>
<organism evidence="2 3">
    <name type="scientific">Rhodocollybia butyracea</name>
    <dbReference type="NCBI Taxonomy" id="206335"/>
    <lineage>
        <taxon>Eukaryota</taxon>
        <taxon>Fungi</taxon>
        <taxon>Dikarya</taxon>
        <taxon>Basidiomycota</taxon>
        <taxon>Agaricomycotina</taxon>
        <taxon>Agaricomycetes</taxon>
        <taxon>Agaricomycetidae</taxon>
        <taxon>Agaricales</taxon>
        <taxon>Marasmiineae</taxon>
        <taxon>Omphalotaceae</taxon>
        <taxon>Rhodocollybia</taxon>
    </lineage>
</organism>
<gene>
    <name evidence="2" type="ORF">BDP27DRAFT_1333237</name>
</gene>
<reference evidence="2" key="1">
    <citation type="submission" date="2020-11" db="EMBL/GenBank/DDBJ databases">
        <authorList>
            <consortium name="DOE Joint Genome Institute"/>
            <person name="Ahrendt S."/>
            <person name="Riley R."/>
            <person name="Andreopoulos W."/>
            <person name="Labutti K."/>
            <person name="Pangilinan J."/>
            <person name="Ruiz-Duenas F.J."/>
            <person name="Barrasa J.M."/>
            <person name="Sanchez-Garcia M."/>
            <person name="Camarero S."/>
            <person name="Miyauchi S."/>
            <person name="Serrano A."/>
            <person name="Linde D."/>
            <person name="Babiker R."/>
            <person name="Drula E."/>
            <person name="Ayuso-Fernandez I."/>
            <person name="Pacheco R."/>
            <person name="Padilla G."/>
            <person name="Ferreira P."/>
            <person name="Barriuso J."/>
            <person name="Kellner H."/>
            <person name="Castanera R."/>
            <person name="Alfaro M."/>
            <person name="Ramirez L."/>
            <person name="Pisabarro A.G."/>
            <person name="Kuo A."/>
            <person name="Tritt A."/>
            <person name="Lipzen A."/>
            <person name="He G."/>
            <person name="Yan M."/>
            <person name="Ng V."/>
            <person name="Cullen D."/>
            <person name="Martin F."/>
            <person name="Rosso M.-N."/>
            <person name="Henrissat B."/>
            <person name="Hibbett D."/>
            <person name="Martinez A.T."/>
            <person name="Grigoriev I.V."/>
        </authorList>
    </citation>
    <scope>NUCLEOTIDE SEQUENCE</scope>
    <source>
        <strain evidence="2">AH 40177</strain>
    </source>
</reference>
<name>A0A9P5PIT9_9AGAR</name>
<keyword evidence="3" id="KW-1185">Reference proteome</keyword>
<dbReference type="EMBL" id="JADNRY010000119">
    <property type="protein sequence ID" value="KAF9064643.1"/>
    <property type="molecule type" value="Genomic_DNA"/>
</dbReference>
<dbReference type="AlphaFoldDB" id="A0A9P5PIT9"/>
<feature type="region of interest" description="Disordered" evidence="1">
    <location>
        <begin position="77"/>
        <end position="99"/>
    </location>
</feature>
<accession>A0A9P5PIT9</accession>
<proteinExistence type="predicted"/>
<comment type="caution">
    <text evidence="2">The sequence shown here is derived from an EMBL/GenBank/DDBJ whole genome shotgun (WGS) entry which is preliminary data.</text>
</comment>
<dbReference type="OrthoDB" id="3069821at2759"/>
<evidence type="ECO:0000256" key="1">
    <source>
        <dbReference type="SAM" id="MobiDB-lite"/>
    </source>
</evidence>
<protein>
    <submittedName>
        <fullName evidence="2">Uncharacterized protein</fullName>
    </submittedName>
</protein>
<evidence type="ECO:0000313" key="2">
    <source>
        <dbReference type="EMBL" id="KAF9064643.1"/>
    </source>
</evidence>